<evidence type="ECO:0000256" key="3">
    <source>
        <dbReference type="ARBA" id="ARBA00023163"/>
    </source>
</evidence>
<dbReference type="EMBL" id="LMWW01000001">
    <property type="protein sequence ID" value="KUN89260.1"/>
    <property type="molecule type" value="Genomic_DNA"/>
</dbReference>
<keyword evidence="2" id="KW-0238">DNA-binding</keyword>
<organism evidence="5 6">
    <name type="scientific">Streptomyces griseoruber</name>
    <dbReference type="NCBI Taxonomy" id="1943"/>
    <lineage>
        <taxon>Bacteria</taxon>
        <taxon>Bacillati</taxon>
        <taxon>Actinomycetota</taxon>
        <taxon>Actinomycetes</taxon>
        <taxon>Kitasatosporales</taxon>
        <taxon>Streptomycetaceae</taxon>
        <taxon>Streptomyces</taxon>
    </lineage>
</organism>
<dbReference type="STRING" id="1943.AQJ64_00850"/>
<dbReference type="PROSITE" id="PS50995">
    <property type="entry name" value="HTH_MARR_2"/>
    <property type="match status" value="1"/>
</dbReference>
<dbReference type="SMART" id="SM00347">
    <property type="entry name" value="HTH_MARR"/>
    <property type="match status" value="1"/>
</dbReference>
<dbReference type="InterPro" id="IPR036390">
    <property type="entry name" value="WH_DNA-bd_sf"/>
</dbReference>
<dbReference type="InterPro" id="IPR039422">
    <property type="entry name" value="MarR/SlyA-like"/>
</dbReference>
<feature type="domain" description="HTH marR-type" evidence="4">
    <location>
        <begin position="34"/>
        <end position="168"/>
    </location>
</feature>
<dbReference type="OrthoDB" id="4404499at2"/>
<dbReference type="InterPro" id="IPR000835">
    <property type="entry name" value="HTH_MarR-typ"/>
</dbReference>
<dbReference type="PANTHER" id="PTHR33164:SF43">
    <property type="entry name" value="HTH-TYPE TRANSCRIPTIONAL REPRESSOR YETL"/>
    <property type="match status" value="1"/>
</dbReference>
<name>A0A101TBT0_9ACTN</name>
<keyword evidence="6" id="KW-1185">Reference proteome</keyword>
<evidence type="ECO:0000256" key="2">
    <source>
        <dbReference type="ARBA" id="ARBA00023125"/>
    </source>
</evidence>
<dbReference type="Pfam" id="PF01047">
    <property type="entry name" value="MarR"/>
    <property type="match status" value="1"/>
</dbReference>
<accession>A0A101TBT0</accession>
<dbReference type="PANTHER" id="PTHR33164">
    <property type="entry name" value="TRANSCRIPTIONAL REGULATOR, MARR FAMILY"/>
    <property type="match status" value="1"/>
</dbReference>
<protein>
    <submittedName>
        <fullName evidence="5">MarR family transcriptional regulator</fullName>
    </submittedName>
</protein>
<evidence type="ECO:0000313" key="6">
    <source>
        <dbReference type="Proteomes" id="UP000052982"/>
    </source>
</evidence>
<dbReference type="Gene3D" id="1.10.10.10">
    <property type="entry name" value="Winged helix-like DNA-binding domain superfamily/Winged helix DNA-binding domain"/>
    <property type="match status" value="1"/>
</dbReference>
<dbReference type="PROSITE" id="PS01117">
    <property type="entry name" value="HTH_MARR_1"/>
    <property type="match status" value="1"/>
</dbReference>
<dbReference type="AlphaFoldDB" id="A0A101TBT0"/>
<dbReference type="GO" id="GO:0003700">
    <property type="term" value="F:DNA-binding transcription factor activity"/>
    <property type="evidence" value="ECO:0007669"/>
    <property type="project" value="InterPro"/>
</dbReference>
<dbReference type="PRINTS" id="PR00598">
    <property type="entry name" value="HTHMARR"/>
</dbReference>
<evidence type="ECO:0000313" key="5">
    <source>
        <dbReference type="EMBL" id="KUN89260.1"/>
    </source>
</evidence>
<evidence type="ECO:0000256" key="1">
    <source>
        <dbReference type="ARBA" id="ARBA00023015"/>
    </source>
</evidence>
<evidence type="ECO:0000259" key="4">
    <source>
        <dbReference type="PROSITE" id="PS50995"/>
    </source>
</evidence>
<sequence length="185" mass="20839">MVFVTQDPAARRHDERLTAASGFDLPDADPHLASASVGYNLVRVAKKIERDIETNFARPAGLTFAGFRLMTTLKYDGPMSPRRLADLLSISTASVTSALHTLERAGLLTRTPQPDDGRMLVVALTEQGETVIDEFLHWWTTNREKNWLEHLTPDEEIILARLLAKVSRHQPQPLTEPQRRLIPPR</sequence>
<dbReference type="GO" id="GO:0006950">
    <property type="term" value="P:response to stress"/>
    <property type="evidence" value="ECO:0007669"/>
    <property type="project" value="TreeGrafter"/>
</dbReference>
<gene>
    <name evidence="5" type="ORF">AQJ64_00850</name>
</gene>
<dbReference type="InterPro" id="IPR023187">
    <property type="entry name" value="Tscrpt_reg_MarR-type_CS"/>
</dbReference>
<keyword evidence="3" id="KW-0804">Transcription</keyword>
<dbReference type="Proteomes" id="UP000052982">
    <property type="component" value="Unassembled WGS sequence"/>
</dbReference>
<keyword evidence="1" id="KW-0805">Transcription regulation</keyword>
<comment type="caution">
    <text evidence="5">The sequence shown here is derived from an EMBL/GenBank/DDBJ whole genome shotgun (WGS) entry which is preliminary data.</text>
</comment>
<dbReference type="GO" id="GO:0003677">
    <property type="term" value="F:DNA binding"/>
    <property type="evidence" value="ECO:0007669"/>
    <property type="project" value="UniProtKB-KW"/>
</dbReference>
<reference evidence="5 6" key="1">
    <citation type="submission" date="2015-10" db="EMBL/GenBank/DDBJ databases">
        <title>Draft genome sequence of Streptomyces griseoruber DSM 40281, type strain for the species Streptomyces griseoruber.</title>
        <authorList>
            <person name="Ruckert C."/>
            <person name="Winkler A."/>
            <person name="Kalinowski J."/>
            <person name="Kampfer P."/>
            <person name="Glaeser S."/>
        </authorList>
    </citation>
    <scope>NUCLEOTIDE SEQUENCE [LARGE SCALE GENOMIC DNA]</scope>
    <source>
        <strain evidence="5 6">DSM 40281</strain>
    </source>
</reference>
<proteinExistence type="predicted"/>
<dbReference type="InterPro" id="IPR036388">
    <property type="entry name" value="WH-like_DNA-bd_sf"/>
</dbReference>
<dbReference type="SUPFAM" id="SSF46785">
    <property type="entry name" value="Winged helix' DNA-binding domain"/>
    <property type="match status" value="1"/>
</dbReference>